<sequence>QFNDAAADNHLVRFLIERRDRVGQYWFNRLNSLDRFRVEGGALRFDDLAVADGYRGDISEYDVRVLEPSGQSVTFERYRQRVIVLHTIATTPSKVLSQMIVDVRPLMAGRQVAPVRLYLHRLDADWQLVGLRRL</sequence>
<reference evidence="1" key="1">
    <citation type="submission" date="2018-05" db="EMBL/GenBank/DDBJ databases">
        <authorList>
            <person name="Lanie J.A."/>
            <person name="Ng W.-L."/>
            <person name="Kazmierczak K.M."/>
            <person name="Andrzejewski T.M."/>
            <person name="Davidsen T.M."/>
            <person name="Wayne K.J."/>
            <person name="Tettelin H."/>
            <person name="Glass J.I."/>
            <person name="Rusch D."/>
            <person name="Podicherti R."/>
            <person name="Tsui H.-C.T."/>
            <person name="Winkler M.E."/>
        </authorList>
    </citation>
    <scope>NUCLEOTIDE SEQUENCE</scope>
</reference>
<gene>
    <name evidence="1" type="ORF">METZ01_LOCUS337218</name>
</gene>
<proteinExistence type="predicted"/>
<name>A0A382QFP3_9ZZZZ</name>
<organism evidence="1">
    <name type="scientific">marine metagenome</name>
    <dbReference type="NCBI Taxonomy" id="408172"/>
    <lineage>
        <taxon>unclassified sequences</taxon>
        <taxon>metagenomes</taxon>
        <taxon>ecological metagenomes</taxon>
    </lineage>
</organism>
<protein>
    <submittedName>
        <fullName evidence="1">Uncharacterized protein</fullName>
    </submittedName>
</protein>
<feature type="non-terminal residue" evidence="1">
    <location>
        <position position="1"/>
    </location>
</feature>
<evidence type="ECO:0000313" key="1">
    <source>
        <dbReference type="EMBL" id="SVC84364.1"/>
    </source>
</evidence>
<dbReference type="AlphaFoldDB" id="A0A382QFP3"/>
<accession>A0A382QFP3</accession>
<dbReference type="EMBL" id="UINC01114208">
    <property type="protein sequence ID" value="SVC84364.1"/>
    <property type="molecule type" value="Genomic_DNA"/>
</dbReference>